<gene>
    <name evidence="2" type="ORF">ABUL08_04255</name>
    <name evidence="1" type="ORF">VK199_04235</name>
</gene>
<evidence type="ECO:0000313" key="2">
    <source>
        <dbReference type="EMBL" id="XCH75325.1"/>
    </source>
</evidence>
<sequence>MTGIPSNDHGPVWHVFADADLNPPVAVAGGHLLDADLETSGQGDRKHLAECGWCQQRQQAARRHGEDLDDEAFLRAARQRALAGGAAALASVTRLSPEVHALTVDTGVRKDVMVGQLWRLRWQDVTELALVVDVDRWWVTVAPVTTDVSAADEFSLILPTTASVLNTEFAVCFSLESTVPLFVFDREITPASRPMLDEAKAAAQIPPPETIRDVWRAWRRGVAGPAHLTYGTSVDEADLDRRELRNAVAAGFTQLASAAACVPGDPVGDVVPLLQQVKSLRLPPDQLTARSGLDMNVFLRIKKGGRVTRSEAAQLAQLLNTDTRTVLDANPPFDDALIAEVSRPTHRASLRLLAGTHSSEDEQRWEMAETVAPQAARAVSTAKPSDSGAGRTDWAAKVSVYLQQRLTALGGSLSDRP</sequence>
<accession>A0AAU8HFF6</accession>
<dbReference type="EMBL" id="CP157762">
    <property type="protein sequence ID" value="XBP94625.1"/>
    <property type="molecule type" value="Genomic_DNA"/>
</dbReference>
<protein>
    <submittedName>
        <fullName evidence="2">Uncharacterized protein</fullName>
    </submittedName>
</protein>
<evidence type="ECO:0000313" key="1">
    <source>
        <dbReference type="EMBL" id="XBP94625.1"/>
    </source>
</evidence>
<name>A0AAU8HFF6_9ACTN</name>
<reference evidence="2" key="2">
    <citation type="submission" date="2024-06" db="EMBL/GenBank/DDBJ databases">
        <title>Micromonospora mangrovi CCTCC AA 2012012 genome sequences.</title>
        <authorList>
            <person name="Gao J."/>
        </authorList>
    </citation>
    <scope>NUCLEOTIDE SEQUENCE</scope>
    <source>
        <strain evidence="2">CCTCC AA 2012012</strain>
    </source>
</reference>
<organism evidence="2">
    <name type="scientific">Micromonospora sp. CCTCC AA 2012012</name>
    <dbReference type="NCBI Taxonomy" id="3111921"/>
    <lineage>
        <taxon>Bacteria</taxon>
        <taxon>Bacillati</taxon>
        <taxon>Actinomycetota</taxon>
        <taxon>Actinomycetes</taxon>
        <taxon>Micromonosporales</taxon>
        <taxon>Micromonosporaceae</taxon>
        <taxon>Micromonospora</taxon>
    </lineage>
</organism>
<dbReference type="EMBL" id="CP159342">
    <property type="protein sequence ID" value="XCH75325.1"/>
    <property type="molecule type" value="Genomic_DNA"/>
</dbReference>
<dbReference type="RefSeq" id="WP_350934707.1">
    <property type="nucleotide sequence ID" value="NZ_CP157762.1"/>
</dbReference>
<dbReference type="AlphaFoldDB" id="A0AAU8HFF6"/>
<reference evidence="1" key="1">
    <citation type="submission" date="2024-01" db="EMBL/GenBank/DDBJ databases">
        <title>The genome sequence of Micromonospora mangrovi CCTCC AA 2012012.</title>
        <authorList>
            <person name="Gao J."/>
        </authorList>
    </citation>
    <scope>NUCLEOTIDE SEQUENCE</scope>
    <source>
        <strain evidence="1">CCTCC AA 2012012</strain>
    </source>
</reference>
<proteinExistence type="predicted"/>